<dbReference type="CDD" id="cd06171">
    <property type="entry name" value="Sigma70_r4"/>
    <property type="match status" value="1"/>
</dbReference>
<gene>
    <name evidence="6" type="ORF">GCM10007049_33150</name>
</gene>
<name>A0A918Q8J6_9BACT</name>
<keyword evidence="3" id="KW-0731">Sigma factor</keyword>
<evidence type="ECO:0000256" key="2">
    <source>
        <dbReference type="ARBA" id="ARBA00023015"/>
    </source>
</evidence>
<sequence length="222" mass="26210">MNGANCLLLKMKKSQNNKSKSTSTEVLYMQHSQVMVVYTEKTDREIWASFKEGEETAFNFIYRKYVGDLYNYGMQVCHEDEWVRDCLQSMFVDIRKRRKRLGDVTSIKGYLFTIFHRELFKLIKARRKGNEPFVSMDGGEQFYIEASHETKLIAEEFSDERKKEIEIALNQLSQRERQAIILLYQEDLSYKEIAAIMDFKEVKTARTLVYRAMGKLKGIFKV</sequence>
<evidence type="ECO:0000256" key="1">
    <source>
        <dbReference type="ARBA" id="ARBA00010641"/>
    </source>
</evidence>
<reference evidence="6" key="1">
    <citation type="journal article" date="2014" name="Int. J. Syst. Evol. Microbiol.">
        <title>Complete genome sequence of Corynebacterium casei LMG S-19264T (=DSM 44701T), isolated from a smear-ripened cheese.</title>
        <authorList>
            <consortium name="US DOE Joint Genome Institute (JGI-PGF)"/>
            <person name="Walter F."/>
            <person name="Albersmeier A."/>
            <person name="Kalinowski J."/>
            <person name="Ruckert C."/>
        </authorList>
    </citation>
    <scope>NUCLEOTIDE SEQUENCE</scope>
    <source>
        <strain evidence="6">KCTC 12368</strain>
    </source>
</reference>
<feature type="domain" description="RNA polymerase sigma factor 70 region 4 type 2" evidence="5">
    <location>
        <begin position="165"/>
        <end position="216"/>
    </location>
</feature>
<dbReference type="InterPro" id="IPR014284">
    <property type="entry name" value="RNA_pol_sigma-70_dom"/>
</dbReference>
<evidence type="ECO:0000313" key="6">
    <source>
        <dbReference type="EMBL" id="GGZ37325.1"/>
    </source>
</evidence>
<dbReference type="InterPro" id="IPR013324">
    <property type="entry name" value="RNA_pol_sigma_r3/r4-like"/>
</dbReference>
<comment type="caution">
    <text evidence="6">The sequence shown here is derived from an EMBL/GenBank/DDBJ whole genome shotgun (WGS) entry which is preliminary data.</text>
</comment>
<dbReference type="InterPro" id="IPR013249">
    <property type="entry name" value="RNA_pol_sigma70_r4_t2"/>
</dbReference>
<evidence type="ECO:0000256" key="3">
    <source>
        <dbReference type="ARBA" id="ARBA00023082"/>
    </source>
</evidence>
<accession>A0A918Q8J6</accession>
<dbReference type="SUPFAM" id="SSF88659">
    <property type="entry name" value="Sigma3 and sigma4 domains of RNA polymerase sigma factors"/>
    <property type="match status" value="1"/>
</dbReference>
<dbReference type="Proteomes" id="UP000619457">
    <property type="component" value="Unassembled WGS sequence"/>
</dbReference>
<organism evidence="6 7">
    <name type="scientific">Echinicola pacifica</name>
    <dbReference type="NCBI Taxonomy" id="346377"/>
    <lineage>
        <taxon>Bacteria</taxon>
        <taxon>Pseudomonadati</taxon>
        <taxon>Bacteroidota</taxon>
        <taxon>Cytophagia</taxon>
        <taxon>Cytophagales</taxon>
        <taxon>Cyclobacteriaceae</taxon>
        <taxon>Echinicola</taxon>
    </lineage>
</organism>
<dbReference type="GO" id="GO:0003677">
    <property type="term" value="F:DNA binding"/>
    <property type="evidence" value="ECO:0007669"/>
    <property type="project" value="InterPro"/>
</dbReference>
<dbReference type="AlphaFoldDB" id="A0A918Q8J6"/>
<dbReference type="EMBL" id="BMWX01000007">
    <property type="protein sequence ID" value="GGZ37325.1"/>
    <property type="molecule type" value="Genomic_DNA"/>
</dbReference>
<keyword evidence="4" id="KW-0804">Transcription</keyword>
<keyword evidence="7" id="KW-1185">Reference proteome</keyword>
<keyword evidence="2" id="KW-0805">Transcription regulation</keyword>
<dbReference type="GO" id="GO:0000428">
    <property type="term" value="C:DNA-directed RNA polymerase complex"/>
    <property type="evidence" value="ECO:0007669"/>
    <property type="project" value="UniProtKB-KW"/>
</dbReference>
<reference evidence="6" key="2">
    <citation type="submission" date="2020-09" db="EMBL/GenBank/DDBJ databases">
        <authorList>
            <person name="Sun Q."/>
            <person name="Kim S."/>
        </authorList>
    </citation>
    <scope>NUCLEOTIDE SEQUENCE</scope>
    <source>
        <strain evidence="6">KCTC 12368</strain>
    </source>
</reference>
<dbReference type="GO" id="GO:0006352">
    <property type="term" value="P:DNA-templated transcription initiation"/>
    <property type="evidence" value="ECO:0007669"/>
    <property type="project" value="InterPro"/>
</dbReference>
<proteinExistence type="inferred from homology"/>
<dbReference type="SUPFAM" id="SSF88946">
    <property type="entry name" value="Sigma2 domain of RNA polymerase sigma factors"/>
    <property type="match status" value="1"/>
</dbReference>
<dbReference type="GO" id="GO:0016987">
    <property type="term" value="F:sigma factor activity"/>
    <property type="evidence" value="ECO:0007669"/>
    <property type="project" value="UniProtKB-KW"/>
</dbReference>
<dbReference type="NCBIfam" id="TIGR02937">
    <property type="entry name" value="sigma70-ECF"/>
    <property type="match status" value="1"/>
</dbReference>
<dbReference type="InterPro" id="IPR013325">
    <property type="entry name" value="RNA_pol_sigma_r2"/>
</dbReference>
<dbReference type="InterPro" id="IPR039425">
    <property type="entry name" value="RNA_pol_sigma-70-like"/>
</dbReference>
<keyword evidence="6" id="KW-0240">DNA-directed RNA polymerase</keyword>
<dbReference type="Gene3D" id="1.10.1740.10">
    <property type="match status" value="1"/>
</dbReference>
<dbReference type="InterPro" id="IPR036388">
    <property type="entry name" value="WH-like_DNA-bd_sf"/>
</dbReference>
<evidence type="ECO:0000313" key="7">
    <source>
        <dbReference type="Proteomes" id="UP000619457"/>
    </source>
</evidence>
<dbReference type="PANTHER" id="PTHR43133">
    <property type="entry name" value="RNA POLYMERASE ECF-TYPE SIGMA FACTO"/>
    <property type="match status" value="1"/>
</dbReference>
<comment type="similarity">
    <text evidence="1">Belongs to the sigma-70 factor family. ECF subfamily.</text>
</comment>
<evidence type="ECO:0000259" key="5">
    <source>
        <dbReference type="Pfam" id="PF08281"/>
    </source>
</evidence>
<dbReference type="Gene3D" id="1.10.10.10">
    <property type="entry name" value="Winged helix-like DNA-binding domain superfamily/Winged helix DNA-binding domain"/>
    <property type="match status" value="1"/>
</dbReference>
<protein>
    <submittedName>
        <fullName evidence="6">DNA-directed RNA polymerase sigma-70 factor</fullName>
    </submittedName>
</protein>
<evidence type="ECO:0000256" key="4">
    <source>
        <dbReference type="ARBA" id="ARBA00023163"/>
    </source>
</evidence>
<dbReference type="Pfam" id="PF08281">
    <property type="entry name" value="Sigma70_r4_2"/>
    <property type="match status" value="1"/>
</dbReference>
<dbReference type="PANTHER" id="PTHR43133:SF46">
    <property type="entry name" value="RNA POLYMERASE SIGMA-70 FACTOR ECF SUBFAMILY"/>
    <property type="match status" value="1"/>
</dbReference>